<reference evidence="3 4" key="1">
    <citation type="submission" date="2021-08" db="EMBL/GenBank/DDBJ databases">
        <title>complete genome sequencing of Deefgea sp. D25.</title>
        <authorList>
            <person name="Bae J.-W."/>
            <person name="Gim D.-H."/>
        </authorList>
    </citation>
    <scope>NUCLEOTIDE SEQUENCE [LARGE SCALE GENOMIC DNA]</scope>
    <source>
        <strain evidence="3 4">D25</strain>
    </source>
</reference>
<evidence type="ECO:0000313" key="3">
    <source>
        <dbReference type="EMBL" id="QZA77473.1"/>
    </source>
</evidence>
<dbReference type="Pfam" id="PF01381">
    <property type="entry name" value="HTH_3"/>
    <property type="match status" value="1"/>
</dbReference>
<proteinExistence type="inferred from homology"/>
<evidence type="ECO:0000313" key="4">
    <source>
        <dbReference type="Proteomes" id="UP000825679"/>
    </source>
</evidence>
<dbReference type="SUPFAM" id="SSF47413">
    <property type="entry name" value="lambda repressor-like DNA-binding domains"/>
    <property type="match status" value="1"/>
</dbReference>
<dbReference type="InterPro" id="IPR010982">
    <property type="entry name" value="Lambda_DNA-bd_dom_sf"/>
</dbReference>
<dbReference type="RefSeq" id="WP_221005854.1">
    <property type="nucleotide sequence ID" value="NZ_CP081150.1"/>
</dbReference>
<evidence type="ECO:0000259" key="2">
    <source>
        <dbReference type="PROSITE" id="PS50943"/>
    </source>
</evidence>
<accession>A0ABX8Z4G2</accession>
<comment type="similarity">
    <text evidence="1">Belongs to the short-chain fatty acyl-CoA assimilation regulator (ScfR) family.</text>
</comment>
<keyword evidence="4" id="KW-1185">Reference proteome</keyword>
<gene>
    <name evidence="3" type="ORF">K4H28_14490</name>
</gene>
<dbReference type="SMART" id="SM00530">
    <property type="entry name" value="HTH_XRE"/>
    <property type="match status" value="1"/>
</dbReference>
<name>A0ABX8Z4G2_9NEIS</name>
<dbReference type="Proteomes" id="UP000825679">
    <property type="component" value="Chromosome"/>
</dbReference>
<dbReference type="InterPro" id="IPR052345">
    <property type="entry name" value="Rad_response_metalloprotease"/>
</dbReference>
<dbReference type="CDD" id="cd00093">
    <property type="entry name" value="HTH_XRE"/>
    <property type="match status" value="1"/>
</dbReference>
<sequence>MTKWQSKMERGEIVNRPIQYEMLQLRRRMLGLTQSELANSLGISQGLLSKIEQGLKPIESEELLHKFANTLRCEVSFFSQREQLYGAPMSAHPMFRKQASVGQKMLDKLLAETNVRIAHIRTLLSSIELAPDLPLPRYDIDELSDGPEQAAEYVRRAWYLPNGPLDNLTVLCERAGCIIIPCDMGDAKIDGLTYRLAGLPPLIFMNKNLPGDRWRFTLAHELGHVVLHQYPSENMEDEANIFASALLMPKNDIGPYLRNIDIARAASLKPTWKVSMGALIVRAKTLRKITEGQSGYLWRQMSMQGYRLAEPPELQFPREVPSLLPAFFDHFRGHLGYTESDIVQILGLFIGELAGLYDLPASWKPALRVVK</sequence>
<organism evidence="3 4">
    <name type="scientific">Deefgea tanakiae</name>
    <dbReference type="NCBI Taxonomy" id="2865840"/>
    <lineage>
        <taxon>Bacteria</taxon>
        <taxon>Pseudomonadati</taxon>
        <taxon>Pseudomonadota</taxon>
        <taxon>Betaproteobacteria</taxon>
        <taxon>Neisseriales</taxon>
        <taxon>Chitinibacteraceae</taxon>
        <taxon>Deefgea</taxon>
    </lineage>
</organism>
<dbReference type="PROSITE" id="PS50943">
    <property type="entry name" value="HTH_CROC1"/>
    <property type="match status" value="1"/>
</dbReference>
<dbReference type="Gene3D" id="1.10.260.40">
    <property type="entry name" value="lambda repressor-like DNA-binding domains"/>
    <property type="match status" value="1"/>
</dbReference>
<dbReference type="EMBL" id="CP081150">
    <property type="protein sequence ID" value="QZA77473.1"/>
    <property type="molecule type" value="Genomic_DNA"/>
</dbReference>
<dbReference type="Gene3D" id="1.10.10.2910">
    <property type="match status" value="1"/>
</dbReference>
<dbReference type="Pfam" id="PF06114">
    <property type="entry name" value="Peptidase_M78"/>
    <property type="match status" value="1"/>
</dbReference>
<dbReference type="InterPro" id="IPR010359">
    <property type="entry name" value="IrrE_HExxH"/>
</dbReference>
<dbReference type="PANTHER" id="PTHR43236">
    <property type="entry name" value="ANTITOXIN HIGA1"/>
    <property type="match status" value="1"/>
</dbReference>
<protein>
    <submittedName>
        <fullName evidence="3">XRE family transcriptional regulator</fullName>
    </submittedName>
</protein>
<feature type="domain" description="HTH cro/C1-type" evidence="2">
    <location>
        <begin position="23"/>
        <end position="78"/>
    </location>
</feature>
<evidence type="ECO:0000256" key="1">
    <source>
        <dbReference type="ARBA" id="ARBA00007227"/>
    </source>
</evidence>
<dbReference type="InterPro" id="IPR001387">
    <property type="entry name" value="Cro/C1-type_HTH"/>
</dbReference>
<dbReference type="PANTHER" id="PTHR43236:SF1">
    <property type="entry name" value="BLL7220 PROTEIN"/>
    <property type="match status" value="1"/>
</dbReference>